<feature type="signal peptide" evidence="2">
    <location>
        <begin position="1"/>
        <end position="22"/>
    </location>
</feature>
<evidence type="ECO:0000313" key="3">
    <source>
        <dbReference type="EMBL" id="PIM50674.1"/>
    </source>
</evidence>
<dbReference type="RefSeq" id="WP_099864258.1">
    <property type="nucleotide sequence ID" value="NZ_PEOG01000109.1"/>
</dbReference>
<dbReference type="Proteomes" id="UP000231501">
    <property type="component" value="Unassembled WGS sequence"/>
</dbReference>
<comment type="caution">
    <text evidence="3">The sequence shown here is derived from an EMBL/GenBank/DDBJ whole genome shotgun (WGS) entry which is preliminary data.</text>
</comment>
<dbReference type="Pfam" id="PF03922">
    <property type="entry name" value="OmpW"/>
    <property type="match status" value="1"/>
</dbReference>
<dbReference type="PANTHER" id="PTHR36920:SF1">
    <property type="entry name" value="OUTER MEMBRANE PROTEIN W"/>
    <property type="match status" value="1"/>
</dbReference>
<name>A0A2G9C4W1_9BURK</name>
<keyword evidence="2" id="KW-0732">Signal</keyword>
<proteinExistence type="predicted"/>
<comment type="subcellular location">
    <subcellularLocation>
        <location evidence="1">Cell outer membrane</location>
    </subcellularLocation>
</comment>
<dbReference type="EMBL" id="PEOG01000109">
    <property type="protein sequence ID" value="PIM50674.1"/>
    <property type="molecule type" value="Genomic_DNA"/>
</dbReference>
<organism evidence="3 4">
    <name type="scientific">Roseateles chitinivorans</name>
    <dbReference type="NCBI Taxonomy" id="2917965"/>
    <lineage>
        <taxon>Bacteria</taxon>
        <taxon>Pseudomonadati</taxon>
        <taxon>Pseudomonadota</taxon>
        <taxon>Betaproteobacteria</taxon>
        <taxon>Burkholderiales</taxon>
        <taxon>Sphaerotilaceae</taxon>
        <taxon>Roseateles</taxon>
    </lineage>
</organism>
<sequence length="232" mass="25120">MNKKITLILAASLMALAGAARAEQPAVGTHTFYLGLAHIDVNSKAGPLEGGSRQFPAPGAQIRVGDATTTGFGYTYRFAPNWSGEIVLGIPPSHKIYGNGVIKNAGQIAVVRQMPPTVFVNYHLGEYFTKVHPFVGVGLNYTYFEKKRSTPTGDAISGGPTRITLENSWGAAAHVGFTVQYTKQWSLTATAAYADVRSNMRSYTTTNSGVEELHTKINFRPMVYTMSLGYSF</sequence>
<evidence type="ECO:0000256" key="2">
    <source>
        <dbReference type="SAM" id="SignalP"/>
    </source>
</evidence>
<dbReference type="SUPFAM" id="SSF56925">
    <property type="entry name" value="OMPA-like"/>
    <property type="match status" value="1"/>
</dbReference>
<reference evidence="3 4" key="1">
    <citation type="submission" date="2017-11" db="EMBL/GenBank/DDBJ databases">
        <title>Draft genome sequence of Mitsuaria sp. HWN-4.</title>
        <authorList>
            <person name="Gundlapally S.R."/>
        </authorList>
    </citation>
    <scope>NUCLEOTIDE SEQUENCE [LARGE SCALE GENOMIC DNA]</scope>
    <source>
        <strain evidence="3 4">HWN-4</strain>
    </source>
</reference>
<accession>A0A2G9C4W1</accession>
<evidence type="ECO:0000256" key="1">
    <source>
        <dbReference type="ARBA" id="ARBA00004442"/>
    </source>
</evidence>
<protein>
    <submittedName>
        <fullName evidence="3">OmpW family protein</fullName>
    </submittedName>
</protein>
<dbReference type="AlphaFoldDB" id="A0A2G9C4W1"/>
<dbReference type="Gene3D" id="2.40.160.20">
    <property type="match status" value="1"/>
</dbReference>
<dbReference type="PANTHER" id="PTHR36920">
    <property type="match status" value="1"/>
</dbReference>
<dbReference type="GO" id="GO:0009279">
    <property type="term" value="C:cell outer membrane"/>
    <property type="evidence" value="ECO:0007669"/>
    <property type="project" value="UniProtKB-SubCell"/>
</dbReference>
<feature type="chain" id="PRO_5013621075" evidence="2">
    <location>
        <begin position="23"/>
        <end position="232"/>
    </location>
</feature>
<keyword evidence="4" id="KW-1185">Reference proteome</keyword>
<dbReference type="OrthoDB" id="9807574at2"/>
<evidence type="ECO:0000313" key="4">
    <source>
        <dbReference type="Proteomes" id="UP000231501"/>
    </source>
</evidence>
<dbReference type="GO" id="GO:0055085">
    <property type="term" value="P:transmembrane transport"/>
    <property type="evidence" value="ECO:0007669"/>
    <property type="project" value="TreeGrafter"/>
</dbReference>
<dbReference type="InterPro" id="IPR011250">
    <property type="entry name" value="OMP/PagP_B-barrel"/>
</dbReference>
<gene>
    <name evidence="3" type="ORF">CS062_23790</name>
</gene>
<dbReference type="InterPro" id="IPR005618">
    <property type="entry name" value="OMPW"/>
</dbReference>